<accession>A0A381SA27</accession>
<evidence type="ECO:0000256" key="4">
    <source>
        <dbReference type="ARBA" id="ARBA00022967"/>
    </source>
</evidence>
<name>A0A381SA27_9ZZZZ</name>
<sequence>MTPVITLEKLSFSYNEVPVISDINIQLNNQEIVSIVGPNGAGKTTLLKLIGGLLTPSQGTISALGQRIETLNSKDKAKLISIVPQNPRLPEKMKVVDFVMLGRNPHLALLEWEGKNDLDKAVRAMELTETYMLLGRELGQISGGELQRAMLAMAITQNSPIMLLDEPTSNLDLSHQGKVMDLIRNNHRQRDGATLIAIHDLTLAAQYTDRMILISEGRIFADGTPETVLTESNIEEAYGAKVTILSHPNGGSPIILPVAGEYPRTV</sequence>
<dbReference type="InterPro" id="IPR003439">
    <property type="entry name" value="ABC_transporter-like_ATP-bd"/>
</dbReference>
<dbReference type="InterPro" id="IPR017871">
    <property type="entry name" value="ABC_transporter-like_CS"/>
</dbReference>
<dbReference type="Gene3D" id="3.40.50.300">
    <property type="entry name" value="P-loop containing nucleotide triphosphate hydrolases"/>
    <property type="match status" value="1"/>
</dbReference>
<keyword evidence="4" id="KW-1278">Translocase</keyword>
<dbReference type="InterPro" id="IPR003593">
    <property type="entry name" value="AAA+_ATPase"/>
</dbReference>
<feature type="domain" description="ABC transporter" evidence="5">
    <location>
        <begin position="5"/>
        <end position="241"/>
    </location>
</feature>
<evidence type="ECO:0000256" key="1">
    <source>
        <dbReference type="ARBA" id="ARBA00022448"/>
    </source>
</evidence>
<dbReference type="SUPFAM" id="SSF52540">
    <property type="entry name" value="P-loop containing nucleoside triphosphate hydrolases"/>
    <property type="match status" value="1"/>
</dbReference>
<dbReference type="CDD" id="cd03214">
    <property type="entry name" value="ABC_Iron-Siderophores_B12_Hemin"/>
    <property type="match status" value="1"/>
</dbReference>
<dbReference type="GO" id="GO:0005524">
    <property type="term" value="F:ATP binding"/>
    <property type="evidence" value="ECO:0007669"/>
    <property type="project" value="UniProtKB-KW"/>
</dbReference>
<dbReference type="EMBL" id="UINC01002668">
    <property type="protein sequence ID" value="SUZ99097.1"/>
    <property type="molecule type" value="Genomic_DNA"/>
</dbReference>
<keyword evidence="3" id="KW-0067">ATP-binding</keyword>
<dbReference type="SMART" id="SM00382">
    <property type="entry name" value="AAA"/>
    <property type="match status" value="1"/>
</dbReference>
<proteinExistence type="predicted"/>
<evidence type="ECO:0000313" key="6">
    <source>
        <dbReference type="EMBL" id="SUZ99097.1"/>
    </source>
</evidence>
<dbReference type="FunFam" id="3.40.50.300:FF:000134">
    <property type="entry name" value="Iron-enterobactin ABC transporter ATP-binding protein"/>
    <property type="match status" value="1"/>
</dbReference>
<dbReference type="PROSITE" id="PS50893">
    <property type="entry name" value="ABC_TRANSPORTER_2"/>
    <property type="match status" value="1"/>
</dbReference>
<protein>
    <recommendedName>
        <fullName evidence="5">ABC transporter domain-containing protein</fullName>
    </recommendedName>
</protein>
<evidence type="ECO:0000259" key="5">
    <source>
        <dbReference type="PROSITE" id="PS50893"/>
    </source>
</evidence>
<keyword evidence="1" id="KW-0813">Transport</keyword>
<gene>
    <name evidence="6" type="ORF">METZ01_LOCUS51951</name>
</gene>
<dbReference type="PANTHER" id="PTHR42794">
    <property type="entry name" value="HEMIN IMPORT ATP-BINDING PROTEIN HMUV"/>
    <property type="match status" value="1"/>
</dbReference>
<dbReference type="PANTHER" id="PTHR42794:SF1">
    <property type="entry name" value="HEMIN IMPORT ATP-BINDING PROTEIN HMUV"/>
    <property type="match status" value="1"/>
</dbReference>
<reference evidence="6" key="1">
    <citation type="submission" date="2018-05" db="EMBL/GenBank/DDBJ databases">
        <authorList>
            <person name="Lanie J.A."/>
            <person name="Ng W.-L."/>
            <person name="Kazmierczak K.M."/>
            <person name="Andrzejewski T.M."/>
            <person name="Davidsen T.M."/>
            <person name="Wayne K.J."/>
            <person name="Tettelin H."/>
            <person name="Glass J.I."/>
            <person name="Rusch D."/>
            <person name="Podicherti R."/>
            <person name="Tsui H.-C.T."/>
            <person name="Winkler M.E."/>
        </authorList>
    </citation>
    <scope>NUCLEOTIDE SEQUENCE</scope>
</reference>
<dbReference type="InterPro" id="IPR027417">
    <property type="entry name" value="P-loop_NTPase"/>
</dbReference>
<dbReference type="AlphaFoldDB" id="A0A381SA27"/>
<dbReference type="GO" id="GO:0016887">
    <property type="term" value="F:ATP hydrolysis activity"/>
    <property type="evidence" value="ECO:0007669"/>
    <property type="project" value="InterPro"/>
</dbReference>
<evidence type="ECO:0000256" key="3">
    <source>
        <dbReference type="ARBA" id="ARBA00022840"/>
    </source>
</evidence>
<dbReference type="PROSITE" id="PS00211">
    <property type="entry name" value="ABC_TRANSPORTER_1"/>
    <property type="match status" value="1"/>
</dbReference>
<organism evidence="6">
    <name type="scientific">marine metagenome</name>
    <dbReference type="NCBI Taxonomy" id="408172"/>
    <lineage>
        <taxon>unclassified sequences</taxon>
        <taxon>metagenomes</taxon>
        <taxon>ecological metagenomes</taxon>
    </lineage>
</organism>
<dbReference type="Pfam" id="PF00005">
    <property type="entry name" value="ABC_tran"/>
    <property type="match status" value="1"/>
</dbReference>
<evidence type="ECO:0000256" key="2">
    <source>
        <dbReference type="ARBA" id="ARBA00022741"/>
    </source>
</evidence>
<keyword evidence="2" id="KW-0547">Nucleotide-binding</keyword>